<comment type="similarity">
    <text evidence="2">Belongs to the nucleotide-sugar transporter family. SLC35B subfamily.</text>
</comment>
<reference evidence="9" key="1">
    <citation type="journal article" date="2008" name="Nat. Genet.">
        <title>The Pristionchus pacificus genome provides a unique perspective on nematode lifestyle and parasitism.</title>
        <authorList>
            <person name="Dieterich C."/>
            <person name="Clifton S.W."/>
            <person name="Schuster L.N."/>
            <person name="Chinwalla A."/>
            <person name="Delehaunty K."/>
            <person name="Dinkelacker I."/>
            <person name="Fulton L."/>
            <person name="Fulton R."/>
            <person name="Godfrey J."/>
            <person name="Minx P."/>
            <person name="Mitreva M."/>
            <person name="Roeseler W."/>
            <person name="Tian H."/>
            <person name="Witte H."/>
            <person name="Yang S.P."/>
            <person name="Wilson R.K."/>
            <person name="Sommer R.J."/>
        </authorList>
    </citation>
    <scope>NUCLEOTIDE SEQUENCE [LARGE SCALE GENOMIC DNA]</scope>
    <source>
        <strain evidence="9">PS312</strain>
    </source>
</reference>
<sequence length="322" mass="35891">MASVVGCVGGALGSCMGSMIFVESIAKKEPSAMNLMTFATFGFISLIGLIFTMKFFTVPFKIPFRGYWKVVVVFFLVNVINNQALNYHVPVPLHIIFRSGSLLASLVLSVFYEGKSYSIRKYLSVVAITLGIIICTLATKVGEGSGLSAEEARKYYVEWSIGIGMLSFALLASAYLAILQQNMYREYGKHPDEAMFVTHFASLPLFILMAGDISRAAKVFSDDQPFVLGPISFPISTLWIELFLACSFNYGCIYFVYSLNASVEALTVTMVVTLRKFLSLVVSIVWFQNPFTLQHWLGTFFVFAGTLAFSDVWFEDKKKKKQ</sequence>
<evidence type="ECO:0000256" key="6">
    <source>
        <dbReference type="ARBA" id="ARBA00022989"/>
    </source>
</evidence>
<dbReference type="PANTHER" id="PTHR10778:SF4">
    <property type="entry name" value="NUCLEOTIDE SUGAR TRANSPORTER SLC35B4"/>
    <property type="match status" value="1"/>
</dbReference>
<dbReference type="EnsemblMetazoa" id="PPA38639.1">
    <property type="protein sequence ID" value="PPA38639.1"/>
    <property type="gene ID" value="WBGene00277008"/>
</dbReference>
<evidence type="ECO:0000256" key="7">
    <source>
        <dbReference type="ARBA" id="ARBA00023136"/>
    </source>
</evidence>
<dbReference type="GO" id="GO:0005462">
    <property type="term" value="F:UDP-N-acetylglucosamine transmembrane transporter activity"/>
    <property type="evidence" value="ECO:0000318"/>
    <property type="project" value="GO_Central"/>
</dbReference>
<evidence type="ECO:0000256" key="1">
    <source>
        <dbReference type="ARBA" id="ARBA00004127"/>
    </source>
</evidence>
<dbReference type="GO" id="GO:0000139">
    <property type="term" value="C:Golgi membrane"/>
    <property type="evidence" value="ECO:0000318"/>
    <property type="project" value="GO_Central"/>
</dbReference>
<reference evidence="8" key="2">
    <citation type="submission" date="2022-06" db="UniProtKB">
        <authorList>
            <consortium name="EnsemblMetazoa"/>
        </authorList>
    </citation>
    <scope>IDENTIFICATION</scope>
    <source>
        <strain evidence="8">PS312</strain>
    </source>
</reference>
<evidence type="ECO:0000256" key="4">
    <source>
        <dbReference type="ARBA" id="ARBA00022597"/>
    </source>
</evidence>
<keyword evidence="4" id="KW-0762">Sugar transport</keyword>
<dbReference type="Pfam" id="PF08449">
    <property type="entry name" value="UAA"/>
    <property type="match status" value="1"/>
</dbReference>
<accession>A0A8R1YRL8</accession>
<evidence type="ECO:0000256" key="3">
    <source>
        <dbReference type="ARBA" id="ARBA00022448"/>
    </source>
</evidence>
<evidence type="ECO:0000256" key="5">
    <source>
        <dbReference type="ARBA" id="ARBA00022692"/>
    </source>
</evidence>
<dbReference type="GO" id="GO:1990569">
    <property type="term" value="P:UDP-N-acetylglucosamine transmembrane transport"/>
    <property type="evidence" value="ECO:0000318"/>
    <property type="project" value="GO_Central"/>
</dbReference>
<dbReference type="OrthoDB" id="999962at2759"/>
<dbReference type="Proteomes" id="UP000005239">
    <property type="component" value="Unassembled WGS sequence"/>
</dbReference>
<gene>
    <name evidence="8" type="primary">WBGene00277008</name>
</gene>
<dbReference type="SUPFAM" id="SSF103481">
    <property type="entry name" value="Multidrug resistance efflux transporter EmrE"/>
    <property type="match status" value="1"/>
</dbReference>
<keyword evidence="6" id="KW-1133">Transmembrane helix</keyword>
<accession>A0A2A6BYB3</accession>
<name>A0A2A6BYB3_PRIPA</name>
<keyword evidence="3" id="KW-0813">Transport</keyword>
<organism evidence="8 9">
    <name type="scientific">Pristionchus pacificus</name>
    <name type="common">Parasitic nematode worm</name>
    <dbReference type="NCBI Taxonomy" id="54126"/>
    <lineage>
        <taxon>Eukaryota</taxon>
        <taxon>Metazoa</taxon>
        <taxon>Ecdysozoa</taxon>
        <taxon>Nematoda</taxon>
        <taxon>Chromadorea</taxon>
        <taxon>Rhabditida</taxon>
        <taxon>Rhabditina</taxon>
        <taxon>Diplogasteromorpha</taxon>
        <taxon>Diplogasteroidea</taxon>
        <taxon>Neodiplogasteridae</taxon>
        <taxon>Pristionchus</taxon>
    </lineage>
</organism>
<protein>
    <submittedName>
        <fullName evidence="8">Nstp-2</fullName>
    </submittedName>
</protein>
<proteinExistence type="inferred from homology"/>
<evidence type="ECO:0000256" key="2">
    <source>
        <dbReference type="ARBA" id="ARBA00010694"/>
    </source>
</evidence>
<comment type="subcellular location">
    <subcellularLocation>
        <location evidence="1">Endomembrane system</location>
        <topology evidence="1">Multi-pass membrane protein</topology>
    </subcellularLocation>
</comment>
<dbReference type="InterPro" id="IPR037185">
    <property type="entry name" value="EmrE-like"/>
</dbReference>
<evidence type="ECO:0000313" key="9">
    <source>
        <dbReference type="Proteomes" id="UP000005239"/>
    </source>
</evidence>
<keyword evidence="5" id="KW-0812">Transmembrane</keyword>
<keyword evidence="9" id="KW-1185">Reference proteome</keyword>
<dbReference type="PANTHER" id="PTHR10778">
    <property type="entry name" value="SOLUTE CARRIER FAMILY 35 MEMBER B"/>
    <property type="match status" value="1"/>
</dbReference>
<dbReference type="InterPro" id="IPR013657">
    <property type="entry name" value="SCL35B1-4/HUT1"/>
</dbReference>
<dbReference type="GO" id="GO:0005789">
    <property type="term" value="C:endoplasmic reticulum membrane"/>
    <property type="evidence" value="ECO:0000318"/>
    <property type="project" value="GO_Central"/>
</dbReference>
<dbReference type="GO" id="GO:0005464">
    <property type="term" value="F:UDP-xylose transmembrane transporter activity"/>
    <property type="evidence" value="ECO:0000318"/>
    <property type="project" value="GO_Central"/>
</dbReference>
<evidence type="ECO:0000313" key="8">
    <source>
        <dbReference type="EnsemblMetazoa" id="PPA38639.1"/>
    </source>
</evidence>
<keyword evidence="7" id="KW-0472">Membrane</keyword>
<dbReference type="AlphaFoldDB" id="A0A2A6BYB3"/>